<gene>
    <name evidence="2" type="ORF">GCM10010151_41130</name>
</gene>
<proteinExistence type="predicted"/>
<reference evidence="3" key="1">
    <citation type="journal article" date="2019" name="Int. J. Syst. Evol. Microbiol.">
        <title>The Global Catalogue of Microorganisms (GCM) 10K type strain sequencing project: providing services to taxonomists for standard genome sequencing and annotation.</title>
        <authorList>
            <consortium name="The Broad Institute Genomics Platform"/>
            <consortium name="The Broad Institute Genome Sequencing Center for Infectious Disease"/>
            <person name="Wu L."/>
            <person name="Ma J."/>
        </authorList>
    </citation>
    <scope>NUCLEOTIDE SEQUENCE [LARGE SCALE GENOMIC DNA]</scope>
    <source>
        <strain evidence="3">JCM 3146</strain>
    </source>
</reference>
<feature type="transmembrane region" description="Helical" evidence="1">
    <location>
        <begin position="96"/>
        <end position="116"/>
    </location>
</feature>
<keyword evidence="1" id="KW-1133">Transmembrane helix</keyword>
<keyword evidence="1" id="KW-0812">Transmembrane</keyword>
<protein>
    <recommendedName>
        <fullName evidence="4">ABC transporter permease</fullName>
    </recommendedName>
</protein>
<keyword evidence="1" id="KW-0472">Membrane</keyword>
<accession>A0ABP3GN08</accession>
<name>A0ABP3GN08_9ACTN</name>
<feature type="transmembrane region" description="Helical" evidence="1">
    <location>
        <begin position="207"/>
        <end position="226"/>
    </location>
</feature>
<dbReference type="EMBL" id="BAAABM010000037">
    <property type="protein sequence ID" value="GAA0347241.1"/>
    <property type="molecule type" value="Genomic_DNA"/>
</dbReference>
<sequence length="228" mass="23678">MIRMMRAELYSLRTTPGPWLTLLAVGLAQFFALLVIGMQGDPAAAWAGLGPSAGELTGYPMLLLGVMAATHEHRFRTIVPVVLTTPGRFRVLTAKAASLAMVAALAAAVSQTFWLGTAVARHGGPAMRTGHLADLARLYAFTIGGVVLLGLFGVALGAIVRNAATAFVILPVGALVEAMVPLTRYHGPFTSGLAAFGPNGGPGTPFLTGWTVVALAFAAIAVRWDITD</sequence>
<dbReference type="RefSeq" id="WP_252801150.1">
    <property type="nucleotide sequence ID" value="NZ_BAAABM010000037.1"/>
</dbReference>
<feature type="transmembrane region" description="Helical" evidence="1">
    <location>
        <begin position="136"/>
        <end position="160"/>
    </location>
</feature>
<evidence type="ECO:0008006" key="4">
    <source>
        <dbReference type="Google" id="ProtNLM"/>
    </source>
</evidence>
<evidence type="ECO:0000313" key="2">
    <source>
        <dbReference type="EMBL" id="GAA0347241.1"/>
    </source>
</evidence>
<feature type="transmembrane region" description="Helical" evidence="1">
    <location>
        <begin position="167"/>
        <end position="187"/>
    </location>
</feature>
<dbReference type="Proteomes" id="UP001501822">
    <property type="component" value="Unassembled WGS sequence"/>
</dbReference>
<evidence type="ECO:0000313" key="3">
    <source>
        <dbReference type="Proteomes" id="UP001501822"/>
    </source>
</evidence>
<evidence type="ECO:0000256" key="1">
    <source>
        <dbReference type="SAM" id="Phobius"/>
    </source>
</evidence>
<organism evidence="2 3">
    <name type="scientific">Actinoallomurus spadix</name>
    <dbReference type="NCBI Taxonomy" id="79912"/>
    <lineage>
        <taxon>Bacteria</taxon>
        <taxon>Bacillati</taxon>
        <taxon>Actinomycetota</taxon>
        <taxon>Actinomycetes</taxon>
        <taxon>Streptosporangiales</taxon>
        <taxon>Thermomonosporaceae</taxon>
        <taxon>Actinoallomurus</taxon>
    </lineage>
</organism>
<comment type="caution">
    <text evidence="2">The sequence shown here is derived from an EMBL/GenBank/DDBJ whole genome shotgun (WGS) entry which is preliminary data.</text>
</comment>
<keyword evidence="3" id="KW-1185">Reference proteome</keyword>